<evidence type="ECO:0000256" key="5">
    <source>
        <dbReference type="ARBA" id="ARBA00022989"/>
    </source>
</evidence>
<feature type="transmembrane region" description="Helical" evidence="8">
    <location>
        <begin position="356"/>
        <end position="374"/>
    </location>
</feature>
<comment type="caution">
    <text evidence="9">The sequence shown here is derived from an EMBL/GenBank/DDBJ whole genome shotgun (WGS) entry which is preliminary data.</text>
</comment>
<accession>A0A9D2CRA8</accession>
<keyword evidence="5 8" id="KW-1133">Transmembrane helix</keyword>
<dbReference type="Pfam" id="PF09594">
    <property type="entry name" value="GT87"/>
    <property type="match status" value="1"/>
</dbReference>
<gene>
    <name evidence="9" type="ORF">H9821_07200</name>
</gene>
<feature type="transmembrane region" description="Helical" evidence="8">
    <location>
        <begin position="214"/>
        <end position="233"/>
    </location>
</feature>
<evidence type="ECO:0000256" key="6">
    <source>
        <dbReference type="ARBA" id="ARBA00023136"/>
    </source>
</evidence>
<dbReference type="AlphaFoldDB" id="A0A9D2CRA8"/>
<evidence type="ECO:0000313" key="10">
    <source>
        <dbReference type="Proteomes" id="UP000824134"/>
    </source>
</evidence>
<evidence type="ECO:0000256" key="2">
    <source>
        <dbReference type="ARBA" id="ARBA00022475"/>
    </source>
</evidence>
<sequence length="428" mass="46554">MPLFSLTTRLPARHIICPALTGIFFLAVMQWHIRHSMILNGQDFEVYRTGAGVVFGDLYPGKTLYNYYLEDGQPITLPFTYPPFAVMVFAPFAFLPLWAGAGAMTLLAILAALWISVLILNHARARGITVPGEALLGSRSTVVVMATCITMFSPWDRGIGLAQINALILLLVLIDLLRPATRVPRGVLIGIAGGIKLTPLAFGLILLMRRDIKGVLTLGATFAATVAAGFIFMPATAREFWFFAISDPSRVGNIAYVDNISTLGWLLHLGLAEGPLLSALRYGLILALLVGVAYLIPVLHRRGMVLSQIALNGFLMMAMSPISWSHHNIWLPLLIAAFWLDAFPTFFTLAPRAVRLLAGSLTIIGFAGLIYGPMRIGIRLDPTTHNLDELSQAALAASSAPIICLTAAVLLWVAVAVRYRRVLTRPAF</sequence>
<feature type="transmembrane region" description="Helical" evidence="8">
    <location>
        <begin position="12"/>
        <end position="33"/>
    </location>
</feature>
<organism evidence="9 10">
    <name type="scientific">Candidatus Rothia avicola</name>
    <dbReference type="NCBI Taxonomy" id="2840478"/>
    <lineage>
        <taxon>Bacteria</taxon>
        <taxon>Bacillati</taxon>
        <taxon>Actinomycetota</taxon>
        <taxon>Actinomycetes</taxon>
        <taxon>Micrococcales</taxon>
        <taxon>Micrococcaceae</taxon>
        <taxon>Rothia</taxon>
    </lineage>
</organism>
<feature type="transmembrane region" description="Helical" evidence="8">
    <location>
        <begin position="394"/>
        <end position="417"/>
    </location>
</feature>
<feature type="transmembrane region" description="Helical" evidence="8">
    <location>
        <begin position="329"/>
        <end position="349"/>
    </location>
</feature>
<evidence type="ECO:0000256" key="4">
    <source>
        <dbReference type="ARBA" id="ARBA00022692"/>
    </source>
</evidence>
<dbReference type="GO" id="GO:0016758">
    <property type="term" value="F:hexosyltransferase activity"/>
    <property type="evidence" value="ECO:0007669"/>
    <property type="project" value="InterPro"/>
</dbReference>
<keyword evidence="2" id="KW-1003">Cell membrane</keyword>
<reference evidence="9" key="2">
    <citation type="submission" date="2021-04" db="EMBL/GenBank/DDBJ databases">
        <authorList>
            <person name="Gilroy R."/>
        </authorList>
    </citation>
    <scope>NUCLEOTIDE SEQUENCE</scope>
    <source>
        <strain evidence="9">ChiHjej12B11-9195</strain>
    </source>
</reference>
<dbReference type="Proteomes" id="UP000824134">
    <property type="component" value="Unassembled WGS sequence"/>
</dbReference>
<feature type="transmembrane region" description="Helical" evidence="8">
    <location>
        <begin position="158"/>
        <end position="177"/>
    </location>
</feature>
<feature type="transmembrane region" description="Helical" evidence="8">
    <location>
        <begin position="186"/>
        <end position="208"/>
    </location>
</feature>
<evidence type="ECO:0000256" key="8">
    <source>
        <dbReference type="SAM" id="Phobius"/>
    </source>
</evidence>
<keyword evidence="4 8" id="KW-0812">Transmembrane</keyword>
<dbReference type="InterPro" id="IPR018584">
    <property type="entry name" value="GT87"/>
</dbReference>
<keyword evidence="3" id="KW-0808">Transferase</keyword>
<reference evidence="9" key="1">
    <citation type="journal article" date="2021" name="PeerJ">
        <title>Extensive microbial diversity within the chicken gut microbiome revealed by metagenomics and culture.</title>
        <authorList>
            <person name="Gilroy R."/>
            <person name="Ravi A."/>
            <person name="Getino M."/>
            <person name="Pursley I."/>
            <person name="Horton D.L."/>
            <person name="Alikhan N.F."/>
            <person name="Baker D."/>
            <person name="Gharbi K."/>
            <person name="Hall N."/>
            <person name="Watson M."/>
            <person name="Adriaenssens E.M."/>
            <person name="Foster-Nyarko E."/>
            <person name="Jarju S."/>
            <person name="Secka A."/>
            <person name="Antonio M."/>
            <person name="Oren A."/>
            <person name="Chaudhuri R.R."/>
            <person name="La Ragione R."/>
            <person name="Hildebrand F."/>
            <person name="Pallen M.J."/>
        </authorList>
    </citation>
    <scope>NUCLEOTIDE SEQUENCE</scope>
    <source>
        <strain evidence="9">ChiHjej12B11-9195</strain>
    </source>
</reference>
<comment type="subcellular location">
    <subcellularLocation>
        <location evidence="1">Cell membrane</location>
        <topology evidence="1">Multi-pass membrane protein</topology>
    </subcellularLocation>
</comment>
<comment type="similarity">
    <text evidence="7">Belongs to the glycosyltransferase 87 family.</text>
</comment>
<dbReference type="GO" id="GO:0005886">
    <property type="term" value="C:plasma membrane"/>
    <property type="evidence" value="ECO:0007669"/>
    <property type="project" value="UniProtKB-SubCell"/>
</dbReference>
<protein>
    <submittedName>
        <fullName evidence="9">DUF2029 domain-containing protein</fullName>
    </submittedName>
</protein>
<feature type="transmembrane region" description="Helical" evidence="8">
    <location>
        <begin position="97"/>
        <end position="120"/>
    </location>
</feature>
<feature type="transmembrane region" description="Helical" evidence="8">
    <location>
        <begin position="303"/>
        <end position="323"/>
    </location>
</feature>
<proteinExistence type="inferred from homology"/>
<evidence type="ECO:0000313" key="9">
    <source>
        <dbReference type="EMBL" id="HIY95432.1"/>
    </source>
</evidence>
<dbReference type="EMBL" id="DXCN01000053">
    <property type="protein sequence ID" value="HIY95432.1"/>
    <property type="molecule type" value="Genomic_DNA"/>
</dbReference>
<keyword evidence="6 8" id="KW-0472">Membrane</keyword>
<feature type="transmembrane region" description="Helical" evidence="8">
    <location>
        <begin position="278"/>
        <end position="296"/>
    </location>
</feature>
<evidence type="ECO:0000256" key="3">
    <source>
        <dbReference type="ARBA" id="ARBA00022679"/>
    </source>
</evidence>
<evidence type="ECO:0000256" key="7">
    <source>
        <dbReference type="ARBA" id="ARBA00024033"/>
    </source>
</evidence>
<name>A0A9D2CRA8_9MICC</name>
<evidence type="ECO:0000256" key="1">
    <source>
        <dbReference type="ARBA" id="ARBA00004651"/>
    </source>
</evidence>